<evidence type="ECO:0000256" key="12">
    <source>
        <dbReference type="PIRSR" id="PIRSR037839-1"/>
    </source>
</evidence>
<dbReference type="SUPFAM" id="SSF55658">
    <property type="entry name" value="L9 N-domain-like"/>
    <property type="match status" value="1"/>
</dbReference>
<feature type="binding site" evidence="12">
    <location>
        <position position="204"/>
    </location>
    <ligand>
        <name>Mg(2+)</name>
        <dbReference type="ChEBI" id="CHEBI:18420"/>
        <label>1</label>
    </ligand>
</feature>
<dbReference type="PIRSF" id="PIRSF037839">
    <property type="entry name" value="Ribonuclease_H"/>
    <property type="match status" value="1"/>
</dbReference>
<dbReference type="GO" id="GO:0004523">
    <property type="term" value="F:RNA-DNA hybrid ribonuclease activity"/>
    <property type="evidence" value="ECO:0007669"/>
    <property type="project" value="UniProtKB-UniRule"/>
</dbReference>
<dbReference type="InterPro" id="IPR011320">
    <property type="entry name" value="RNase_H1_N"/>
</dbReference>
<comment type="cofactor">
    <cofactor evidence="1">
        <name>Mg(2+)</name>
        <dbReference type="ChEBI" id="CHEBI:18420"/>
    </cofactor>
</comment>
<comment type="function">
    <text evidence="2 11">Endonuclease that specifically degrades the RNA of RNA-DNA hybrids.</text>
</comment>
<accession>A0A379DGV9</accession>
<evidence type="ECO:0000256" key="11">
    <source>
        <dbReference type="PIRNR" id="PIRNR037839"/>
    </source>
</evidence>
<keyword evidence="8 11" id="KW-0255">Endonuclease</keyword>
<dbReference type="GO" id="GO:0046872">
    <property type="term" value="F:metal ion binding"/>
    <property type="evidence" value="ECO:0007669"/>
    <property type="project" value="UniProtKB-KW"/>
</dbReference>
<dbReference type="InterPro" id="IPR017290">
    <property type="entry name" value="RNase_H_bac"/>
</dbReference>
<keyword evidence="9 11" id="KW-0378">Hydrolase</keyword>
<dbReference type="InterPro" id="IPR002156">
    <property type="entry name" value="RNaseH_domain"/>
</dbReference>
<evidence type="ECO:0000256" key="2">
    <source>
        <dbReference type="ARBA" id="ARBA00004065"/>
    </source>
</evidence>
<dbReference type="Gene3D" id="3.30.420.10">
    <property type="entry name" value="Ribonuclease H-like superfamily/Ribonuclease H"/>
    <property type="match status" value="1"/>
</dbReference>
<dbReference type="SUPFAM" id="SSF53098">
    <property type="entry name" value="Ribonuclease H-like"/>
    <property type="match status" value="1"/>
</dbReference>
<evidence type="ECO:0000313" key="15">
    <source>
        <dbReference type="Proteomes" id="UP000254263"/>
    </source>
</evidence>
<sequence length="208" mass="23502">MGRGKKWYVVWQGVEPGIYESWTDCKLQINGYQGARYKSFLTYDEARVAYEDGPDAFYRKNYGSEQQAHTLSPKVILPSLCVDAACSGNPGPVEYRGVLTANREQIFKIGPLQGGSNNIGEFLAIVHALAFLKKQGADMPVYSDSVTAMNWVRNKKCKTLIPRTPQSEPLFNLIARAEDWLKSNTYNNRIIKWDTPNWGEIPADFGRK</sequence>
<evidence type="ECO:0000256" key="3">
    <source>
        <dbReference type="ARBA" id="ARBA00005300"/>
    </source>
</evidence>
<keyword evidence="10 11" id="KW-0460">Magnesium</keyword>
<dbReference type="InterPro" id="IPR037056">
    <property type="entry name" value="RNase_H1_N_sf"/>
</dbReference>
<organism evidence="14 15">
    <name type="scientific">Porphyromonas macacae</name>
    <dbReference type="NCBI Taxonomy" id="28115"/>
    <lineage>
        <taxon>Bacteria</taxon>
        <taxon>Pseudomonadati</taxon>
        <taxon>Bacteroidota</taxon>
        <taxon>Bacteroidia</taxon>
        <taxon>Bacteroidales</taxon>
        <taxon>Porphyromonadaceae</taxon>
        <taxon>Porphyromonas</taxon>
    </lineage>
</organism>
<proteinExistence type="inferred from homology"/>
<dbReference type="RefSeq" id="WP_018361091.1">
    <property type="nucleotide sequence ID" value="NZ_JRFB01000032.1"/>
</dbReference>
<comment type="catalytic activity">
    <reaction evidence="11">
        <text>Endonucleolytic cleavage to 5'-phosphomonoester.</text>
        <dbReference type="EC" id="3.1.26.4"/>
    </reaction>
</comment>
<dbReference type="InterPro" id="IPR036397">
    <property type="entry name" value="RNaseH_sf"/>
</dbReference>
<dbReference type="AlphaFoldDB" id="A0A379DGV9"/>
<reference evidence="14 15" key="1">
    <citation type="submission" date="2018-06" db="EMBL/GenBank/DDBJ databases">
        <authorList>
            <consortium name="Pathogen Informatics"/>
            <person name="Doyle S."/>
        </authorList>
    </citation>
    <scope>NUCLEOTIDE SEQUENCE [LARGE SCALE GENOMIC DNA]</scope>
    <source>
        <strain evidence="14 15">NCTC13100</strain>
    </source>
</reference>
<comment type="subcellular location">
    <subcellularLocation>
        <location evidence="11">Cytoplasm</location>
    </subcellularLocation>
</comment>
<keyword evidence="12" id="KW-0464">Manganese</keyword>
<evidence type="ECO:0000256" key="10">
    <source>
        <dbReference type="ARBA" id="ARBA00022842"/>
    </source>
</evidence>
<gene>
    <name evidence="14" type="primary">rnhA</name>
    <name evidence="14" type="ORF">NCTC13100_00768</name>
</gene>
<dbReference type="GO" id="GO:0003676">
    <property type="term" value="F:nucleic acid binding"/>
    <property type="evidence" value="ECO:0007669"/>
    <property type="project" value="UniProtKB-UniRule"/>
</dbReference>
<keyword evidence="7 11" id="KW-0479">Metal-binding</keyword>
<dbReference type="Gene3D" id="3.40.970.10">
    <property type="entry name" value="Ribonuclease H1, N-terminal domain"/>
    <property type="match status" value="1"/>
</dbReference>
<dbReference type="GO" id="GO:0005737">
    <property type="term" value="C:cytoplasm"/>
    <property type="evidence" value="ECO:0007669"/>
    <property type="project" value="UniProtKB-SubCell"/>
</dbReference>
<evidence type="ECO:0000256" key="5">
    <source>
        <dbReference type="ARBA" id="ARBA00017721"/>
    </source>
</evidence>
<feature type="binding site" evidence="12">
    <location>
        <position position="83"/>
    </location>
    <ligand>
        <name>Mg(2+)</name>
        <dbReference type="ChEBI" id="CHEBI:18420"/>
        <label>1</label>
    </ligand>
</feature>
<evidence type="ECO:0000256" key="9">
    <source>
        <dbReference type="ARBA" id="ARBA00022801"/>
    </source>
</evidence>
<dbReference type="Pfam" id="PF01693">
    <property type="entry name" value="Cauli_VI"/>
    <property type="match status" value="1"/>
</dbReference>
<evidence type="ECO:0000313" key="14">
    <source>
        <dbReference type="EMBL" id="SUB77638.1"/>
    </source>
</evidence>
<evidence type="ECO:0000256" key="6">
    <source>
        <dbReference type="ARBA" id="ARBA00022722"/>
    </source>
</evidence>
<dbReference type="FunFam" id="3.40.970.10:FF:000002">
    <property type="entry name" value="Ribonuclease H"/>
    <property type="match status" value="1"/>
</dbReference>
<dbReference type="EC" id="3.1.26.4" evidence="4 11"/>
<evidence type="ECO:0000256" key="8">
    <source>
        <dbReference type="ARBA" id="ARBA00022759"/>
    </source>
</evidence>
<dbReference type="EMBL" id="UGTI01000001">
    <property type="protein sequence ID" value="SUB77638.1"/>
    <property type="molecule type" value="Genomic_DNA"/>
</dbReference>
<dbReference type="Proteomes" id="UP000254263">
    <property type="component" value="Unassembled WGS sequence"/>
</dbReference>
<evidence type="ECO:0000256" key="1">
    <source>
        <dbReference type="ARBA" id="ARBA00001946"/>
    </source>
</evidence>
<comment type="cofactor">
    <cofactor evidence="12">
        <name>Mn(2+)</name>
        <dbReference type="ChEBI" id="CHEBI:29035"/>
    </cofactor>
    <cofactor evidence="12">
        <name>Mg(2+)</name>
        <dbReference type="ChEBI" id="CHEBI:18420"/>
    </cofactor>
    <text evidence="12">Binds 2 metal ions per subunit. Manganese or magnesium.</text>
</comment>
<feature type="binding site" evidence="12">
    <location>
        <position position="121"/>
    </location>
    <ligand>
        <name>Mg(2+)</name>
        <dbReference type="ChEBI" id="CHEBI:18420"/>
        <label>2</label>
    </ligand>
</feature>
<comment type="similarity">
    <text evidence="3 11">Belongs to the RNase H family.</text>
</comment>
<dbReference type="InterPro" id="IPR009027">
    <property type="entry name" value="Ribosomal_bL9/RNase_H1_N"/>
</dbReference>
<dbReference type="InterPro" id="IPR012337">
    <property type="entry name" value="RNaseH-like_sf"/>
</dbReference>
<protein>
    <recommendedName>
        <fullName evidence="5 11">Ribonuclease H</fullName>
        <ecNumber evidence="4 11">3.1.26.4</ecNumber>
    </recommendedName>
</protein>
<evidence type="ECO:0000256" key="7">
    <source>
        <dbReference type="ARBA" id="ARBA00022723"/>
    </source>
</evidence>
<dbReference type="PROSITE" id="PS50879">
    <property type="entry name" value="RNASE_H_1"/>
    <property type="match status" value="1"/>
</dbReference>
<name>A0A379DGV9_9PORP</name>
<keyword evidence="11" id="KW-0963">Cytoplasm</keyword>
<keyword evidence="6 11" id="KW-0540">Nuclease</keyword>
<feature type="domain" description="RNase H type-1" evidence="13">
    <location>
        <begin position="74"/>
        <end position="208"/>
    </location>
</feature>
<feature type="binding site" evidence="12">
    <location>
        <position position="144"/>
    </location>
    <ligand>
        <name>Mg(2+)</name>
        <dbReference type="ChEBI" id="CHEBI:18420"/>
        <label>2</label>
    </ligand>
</feature>
<evidence type="ECO:0000259" key="13">
    <source>
        <dbReference type="PROSITE" id="PS50879"/>
    </source>
</evidence>
<evidence type="ECO:0000256" key="4">
    <source>
        <dbReference type="ARBA" id="ARBA00012180"/>
    </source>
</evidence>
<dbReference type="Pfam" id="PF00075">
    <property type="entry name" value="RNase_H"/>
    <property type="match status" value="1"/>
</dbReference>